<dbReference type="OrthoDB" id="9816120at2"/>
<dbReference type="SUPFAM" id="SSF69318">
    <property type="entry name" value="Integrin alpha N-terminal domain"/>
    <property type="match status" value="2"/>
</dbReference>
<dbReference type="AlphaFoldDB" id="A0A521FAI7"/>
<dbReference type="InterPro" id="IPR028994">
    <property type="entry name" value="Integrin_alpha_N"/>
</dbReference>
<organism evidence="4 5">
    <name type="scientific">Flavobacterium resistens</name>
    <dbReference type="NCBI Taxonomy" id="443612"/>
    <lineage>
        <taxon>Bacteria</taxon>
        <taxon>Pseudomonadati</taxon>
        <taxon>Bacteroidota</taxon>
        <taxon>Flavobacteriia</taxon>
        <taxon>Flavobacteriales</taxon>
        <taxon>Flavobacteriaceae</taxon>
        <taxon>Flavobacterium</taxon>
    </lineage>
</organism>
<dbReference type="Proteomes" id="UP000317289">
    <property type="component" value="Unassembled WGS sequence"/>
</dbReference>
<sequence>MELIFSENVLIMKIKPVVFLLIVSVLAVSCDYFSNPNDKMIKILDARKMMYNVKSNPFAAKAEVAYYDSIINSSDEGFFKLFNELNKGNALLKFGKEAESVSIMENAIKRKKAIDGKDDPQALKCLAIAYMRLGEKQNCVNYHNPESCIMPIQKNGIHTIRQGSQNAIEIYKKLLDLDSNDYESRWLLNIAYMTLGGYPSNVPQKWLIPNLNKDDSDYHVKPFLDVAPNVGIKSRNMSGGVIVDDFNNDDYLDIVTSDWSLDGVMHYYQNDLKGKFSDVSKISEIGRFKGGLNMIQADYDNDGDVDIFVLRGAWMHKFGRQPNSLLRNNGDGTFTDVTIKSGLYSEFPTQAGNWNDFNNDGYLDLFIGNESSDDGSYPSELYINNQDGTFTNVAKEAKCDIVSFIKGATSADYDNDGDIDLFLSGMNKKKILLKNTGLKNGIPQFKDVTDEAGLAGINVMTFPTWFWDYDNDGWQDIFVCGYQFNGSIAGETAMEALNIPNGSSKMYLYHNNHDGTFSDVSVVSGLSKTVFAMGSNFGDFDNDGFLDMYLGTGNPDYKSLSPNKLFRNMGNGKFADVTVSSRMGNLQKGHAVAFNDLDNDGDSDIFIEVGGAYFGDAFNNSLYLNPGQNNNRWIKIKLEGTESNRSAIGAKVKVSFKENGISRSVCRILNSGGSFGASALRMEIGIGQASIIDQIEIMWPKNQRKQVFKNVKPNQFIKIIEGEKEFSNINLKKLSFPTAGARSPICM</sequence>
<keyword evidence="6" id="KW-1185">Reference proteome</keyword>
<proteinExistence type="predicted"/>
<reference evidence="3 6" key="2">
    <citation type="submission" date="2019-11" db="EMBL/GenBank/DDBJ databases">
        <title>Flavobacterium resistens genome.</title>
        <authorList>
            <person name="Wilson V.M."/>
            <person name="Newman J.D."/>
        </authorList>
    </citation>
    <scope>NUCLEOTIDE SEQUENCE [LARGE SCALE GENOMIC DNA]</scope>
    <source>
        <strain evidence="3 6">DSM 19382</strain>
    </source>
</reference>
<dbReference type="PANTHER" id="PTHR16026">
    <property type="entry name" value="CARTILAGE ACIDIC PROTEIN 1"/>
    <property type="match status" value="1"/>
</dbReference>
<dbReference type="InterPro" id="IPR013517">
    <property type="entry name" value="FG-GAP"/>
</dbReference>
<dbReference type="Pfam" id="PF07593">
    <property type="entry name" value="UnbV_ASPIC"/>
    <property type="match status" value="1"/>
</dbReference>
<keyword evidence="1" id="KW-0732">Signal</keyword>
<protein>
    <submittedName>
        <fullName evidence="3">CRTAC1 family protein</fullName>
    </submittedName>
    <submittedName>
        <fullName evidence="4">Repeat domain-containing protein</fullName>
    </submittedName>
</protein>
<evidence type="ECO:0000256" key="1">
    <source>
        <dbReference type="ARBA" id="ARBA00022729"/>
    </source>
</evidence>
<evidence type="ECO:0000313" key="4">
    <source>
        <dbReference type="EMBL" id="SMO92661.1"/>
    </source>
</evidence>
<dbReference type="Gene3D" id="2.130.10.130">
    <property type="entry name" value="Integrin alpha, N-terminal"/>
    <property type="match status" value="2"/>
</dbReference>
<gene>
    <name evidence="3" type="ORF">GJU42_19110</name>
    <name evidence="4" type="ORF">SAMN06265349_10776</name>
</gene>
<dbReference type="InterPro" id="IPR027039">
    <property type="entry name" value="Crtac1"/>
</dbReference>
<dbReference type="PANTHER" id="PTHR16026:SF0">
    <property type="entry name" value="CARTILAGE ACIDIC PROTEIN 1"/>
    <property type="match status" value="1"/>
</dbReference>
<dbReference type="Proteomes" id="UP000468990">
    <property type="component" value="Unassembled WGS sequence"/>
</dbReference>
<dbReference type="Pfam" id="PF13517">
    <property type="entry name" value="FG-GAP_3"/>
    <property type="match status" value="4"/>
</dbReference>
<evidence type="ECO:0000313" key="5">
    <source>
        <dbReference type="Proteomes" id="UP000317289"/>
    </source>
</evidence>
<dbReference type="InterPro" id="IPR011990">
    <property type="entry name" value="TPR-like_helical_dom_sf"/>
</dbReference>
<dbReference type="Gene3D" id="1.25.40.10">
    <property type="entry name" value="Tetratricopeptide repeat domain"/>
    <property type="match status" value="1"/>
</dbReference>
<feature type="domain" description="ASPIC/UnbV" evidence="2">
    <location>
        <begin position="647"/>
        <end position="717"/>
    </location>
</feature>
<dbReference type="SUPFAM" id="SSF48452">
    <property type="entry name" value="TPR-like"/>
    <property type="match status" value="1"/>
</dbReference>
<evidence type="ECO:0000313" key="3">
    <source>
        <dbReference type="EMBL" id="MRX70087.1"/>
    </source>
</evidence>
<dbReference type="EMBL" id="WKKG01000011">
    <property type="protein sequence ID" value="MRX70087.1"/>
    <property type="molecule type" value="Genomic_DNA"/>
</dbReference>
<dbReference type="EMBL" id="FXTA01000007">
    <property type="protein sequence ID" value="SMO92661.1"/>
    <property type="molecule type" value="Genomic_DNA"/>
</dbReference>
<evidence type="ECO:0000259" key="2">
    <source>
        <dbReference type="Pfam" id="PF07593"/>
    </source>
</evidence>
<accession>A0A521FAI7</accession>
<dbReference type="InterPro" id="IPR011519">
    <property type="entry name" value="UnbV_ASPIC"/>
</dbReference>
<name>A0A521FAI7_9FLAO</name>
<evidence type="ECO:0000313" key="6">
    <source>
        <dbReference type="Proteomes" id="UP000468990"/>
    </source>
</evidence>
<reference evidence="4 5" key="1">
    <citation type="submission" date="2017-05" db="EMBL/GenBank/DDBJ databases">
        <authorList>
            <person name="Varghese N."/>
            <person name="Submissions S."/>
        </authorList>
    </citation>
    <scope>NUCLEOTIDE SEQUENCE [LARGE SCALE GENOMIC DNA]</scope>
    <source>
        <strain evidence="4 5">DSM 19382</strain>
    </source>
</reference>